<dbReference type="FunFam" id="3.30.710.10:FF:000026">
    <property type="entry name" value="E3 ubiquitin ligase complex SCF subunit"/>
    <property type="match status" value="1"/>
</dbReference>
<feature type="domain" description="SKP1 component dimerisation" evidence="6">
    <location>
        <begin position="119"/>
        <end position="166"/>
    </location>
</feature>
<gene>
    <name evidence="8" type="ORF">QJS04_geneDACA007960</name>
</gene>
<dbReference type="PIRSF" id="PIRSF028729">
    <property type="entry name" value="E3_ubiquit_lig_SCF_Skp"/>
    <property type="match status" value="1"/>
</dbReference>
<comment type="similarity">
    <text evidence="2 4">Belongs to the SKP1 family.</text>
</comment>
<comment type="subunit">
    <text evidence="4">Part of a SCF (SKP1-cullin-F-box) protein ligase complex.</text>
</comment>
<evidence type="ECO:0000313" key="8">
    <source>
        <dbReference type="EMBL" id="KAK1272747.1"/>
    </source>
</evidence>
<proteinExistence type="inferred from homology"/>
<dbReference type="InterPro" id="IPR016897">
    <property type="entry name" value="SKP1"/>
</dbReference>
<evidence type="ECO:0000256" key="4">
    <source>
        <dbReference type="PIRNR" id="PIRNR028729"/>
    </source>
</evidence>
<dbReference type="GO" id="GO:0016567">
    <property type="term" value="P:protein ubiquitination"/>
    <property type="evidence" value="ECO:0007669"/>
    <property type="project" value="UniProtKB-UniRule"/>
</dbReference>
<dbReference type="SUPFAM" id="SSF54695">
    <property type="entry name" value="POZ domain"/>
    <property type="match status" value="1"/>
</dbReference>
<evidence type="ECO:0000256" key="1">
    <source>
        <dbReference type="ARBA" id="ARBA00004906"/>
    </source>
</evidence>
<keyword evidence="3 4" id="KW-0833">Ubl conjugation pathway</keyword>
<evidence type="ECO:0000256" key="3">
    <source>
        <dbReference type="ARBA" id="ARBA00022786"/>
    </source>
</evidence>
<dbReference type="InterPro" id="IPR016073">
    <property type="entry name" value="Skp1_comp_POZ"/>
</dbReference>
<evidence type="ECO:0000313" key="9">
    <source>
        <dbReference type="Proteomes" id="UP001179952"/>
    </source>
</evidence>
<dbReference type="GO" id="GO:0009867">
    <property type="term" value="P:jasmonic acid mediated signaling pathway"/>
    <property type="evidence" value="ECO:0007669"/>
    <property type="project" value="UniProtKB-ARBA"/>
</dbReference>
<sequence>MSVNNTAIITLKSSDGEEFDVPREVALMSVTVRNLMEDDYDKKTIPLYNVESRVLAKVIEYCKRHCPATTTTTNSSEAMTEEEKKKQEEELEAWDNEFVNMDNDQLFIVINAANYMAVQGLMDVACRRVADRIRELSVEEVREVFGIENDFTEEEEAQLRRENKWAFQ</sequence>
<evidence type="ECO:0000256" key="5">
    <source>
        <dbReference type="SAM" id="Coils"/>
    </source>
</evidence>
<comment type="function">
    <text evidence="4">Involved in ubiquitination and subsequent proteasomal degradation of target proteins. Together with CUL1, RBX1 and a F-box protein, it forms a SCF E3 ubiquitin ligase complex. The functional specificity of this complex depends on the type of F-box protein. In the SCF complex, it serves as an adapter that links the F-box protein to CUL1.</text>
</comment>
<reference evidence="8" key="2">
    <citation type="submission" date="2023-06" db="EMBL/GenBank/DDBJ databases">
        <authorList>
            <person name="Ma L."/>
            <person name="Liu K.-W."/>
            <person name="Li Z."/>
            <person name="Hsiao Y.-Y."/>
            <person name="Qi Y."/>
            <person name="Fu T."/>
            <person name="Tang G."/>
            <person name="Zhang D."/>
            <person name="Sun W.-H."/>
            <person name="Liu D.-K."/>
            <person name="Li Y."/>
            <person name="Chen G.-Z."/>
            <person name="Liu X.-D."/>
            <person name="Liao X.-Y."/>
            <person name="Jiang Y.-T."/>
            <person name="Yu X."/>
            <person name="Hao Y."/>
            <person name="Huang J."/>
            <person name="Zhao X.-W."/>
            <person name="Ke S."/>
            <person name="Chen Y.-Y."/>
            <person name="Wu W.-L."/>
            <person name="Hsu J.-L."/>
            <person name="Lin Y.-F."/>
            <person name="Huang M.-D."/>
            <person name="Li C.-Y."/>
            <person name="Huang L."/>
            <person name="Wang Z.-W."/>
            <person name="Zhao X."/>
            <person name="Zhong W.-Y."/>
            <person name="Peng D.-H."/>
            <person name="Ahmad S."/>
            <person name="Lan S."/>
            <person name="Zhang J.-S."/>
            <person name="Tsai W.-C."/>
            <person name="Van De Peer Y."/>
            <person name="Liu Z.-J."/>
        </authorList>
    </citation>
    <scope>NUCLEOTIDE SEQUENCE</scope>
    <source>
        <strain evidence="8">SCP</strain>
        <tissue evidence="8">Leaves</tissue>
    </source>
</reference>
<reference evidence="8" key="1">
    <citation type="journal article" date="2023" name="Nat. Commun.">
        <title>Diploid and tetraploid genomes of Acorus and the evolution of monocots.</title>
        <authorList>
            <person name="Ma L."/>
            <person name="Liu K.W."/>
            <person name="Li Z."/>
            <person name="Hsiao Y.Y."/>
            <person name="Qi Y."/>
            <person name="Fu T."/>
            <person name="Tang G.D."/>
            <person name="Zhang D."/>
            <person name="Sun W.H."/>
            <person name="Liu D.K."/>
            <person name="Li Y."/>
            <person name="Chen G.Z."/>
            <person name="Liu X.D."/>
            <person name="Liao X.Y."/>
            <person name="Jiang Y.T."/>
            <person name="Yu X."/>
            <person name="Hao Y."/>
            <person name="Huang J."/>
            <person name="Zhao X.W."/>
            <person name="Ke S."/>
            <person name="Chen Y.Y."/>
            <person name="Wu W.L."/>
            <person name="Hsu J.L."/>
            <person name="Lin Y.F."/>
            <person name="Huang M.D."/>
            <person name="Li C.Y."/>
            <person name="Huang L."/>
            <person name="Wang Z.W."/>
            <person name="Zhao X."/>
            <person name="Zhong W.Y."/>
            <person name="Peng D.H."/>
            <person name="Ahmad S."/>
            <person name="Lan S."/>
            <person name="Zhang J.S."/>
            <person name="Tsai W.C."/>
            <person name="Van de Peer Y."/>
            <person name="Liu Z.J."/>
        </authorList>
    </citation>
    <scope>NUCLEOTIDE SEQUENCE</scope>
    <source>
        <strain evidence="8">SCP</strain>
    </source>
</reference>
<dbReference type="Proteomes" id="UP001179952">
    <property type="component" value="Unassembled WGS sequence"/>
</dbReference>
<evidence type="ECO:0000256" key="2">
    <source>
        <dbReference type="ARBA" id="ARBA00009993"/>
    </source>
</evidence>
<dbReference type="InterPro" id="IPR036296">
    <property type="entry name" value="SKP1-like_dim_sf"/>
</dbReference>
<dbReference type="GO" id="GO:0006511">
    <property type="term" value="P:ubiquitin-dependent protein catabolic process"/>
    <property type="evidence" value="ECO:0007669"/>
    <property type="project" value="InterPro"/>
</dbReference>
<dbReference type="InterPro" id="IPR001232">
    <property type="entry name" value="SKP1-like"/>
</dbReference>
<evidence type="ECO:0000259" key="6">
    <source>
        <dbReference type="Pfam" id="PF01466"/>
    </source>
</evidence>
<evidence type="ECO:0000259" key="7">
    <source>
        <dbReference type="Pfam" id="PF03931"/>
    </source>
</evidence>
<dbReference type="EMBL" id="JAUJYN010000004">
    <property type="protein sequence ID" value="KAK1272747.1"/>
    <property type="molecule type" value="Genomic_DNA"/>
</dbReference>
<name>A0AAV9B8T7_ACOGR</name>
<dbReference type="SUPFAM" id="SSF81382">
    <property type="entry name" value="Skp1 dimerisation domain-like"/>
    <property type="match status" value="1"/>
</dbReference>
<keyword evidence="9" id="KW-1185">Reference proteome</keyword>
<organism evidence="8 9">
    <name type="scientific">Acorus gramineus</name>
    <name type="common">Dwarf sweet flag</name>
    <dbReference type="NCBI Taxonomy" id="55184"/>
    <lineage>
        <taxon>Eukaryota</taxon>
        <taxon>Viridiplantae</taxon>
        <taxon>Streptophyta</taxon>
        <taxon>Embryophyta</taxon>
        <taxon>Tracheophyta</taxon>
        <taxon>Spermatophyta</taxon>
        <taxon>Magnoliopsida</taxon>
        <taxon>Liliopsida</taxon>
        <taxon>Acoraceae</taxon>
        <taxon>Acorus</taxon>
    </lineage>
</organism>
<dbReference type="Pfam" id="PF01466">
    <property type="entry name" value="Skp1"/>
    <property type="match status" value="1"/>
</dbReference>
<accession>A0AAV9B8T7</accession>
<dbReference type="CDD" id="cd18322">
    <property type="entry name" value="BTB_POZ_SKP1"/>
    <property type="match status" value="1"/>
</dbReference>
<feature type="domain" description="SKP1 component POZ" evidence="7">
    <location>
        <begin position="8"/>
        <end position="65"/>
    </location>
</feature>
<dbReference type="InterPro" id="IPR016072">
    <property type="entry name" value="Skp1_comp_dimer"/>
</dbReference>
<keyword evidence="5" id="KW-0175">Coiled coil</keyword>
<dbReference type="Pfam" id="PF03931">
    <property type="entry name" value="Skp1_POZ"/>
    <property type="match status" value="1"/>
</dbReference>
<comment type="caution">
    <text evidence="8">The sequence shown here is derived from an EMBL/GenBank/DDBJ whole genome shotgun (WGS) entry which is preliminary data.</text>
</comment>
<comment type="pathway">
    <text evidence="1 4">Protein modification; protein ubiquitination.</text>
</comment>
<dbReference type="PANTHER" id="PTHR11165">
    <property type="entry name" value="SKP1"/>
    <property type="match status" value="1"/>
</dbReference>
<feature type="coiled-coil region" evidence="5">
    <location>
        <begin position="77"/>
        <end position="104"/>
    </location>
</feature>
<protein>
    <recommendedName>
        <fullName evidence="4">SKP1-like protein</fullName>
    </recommendedName>
</protein>
<dbReference type="AlphaFoldDB" id="A0AAV9B8T7"/>
<dbReference type="SMART" id="SM00512">
    <property type="entry name" value="Skp1"/>
    <property type="match status" value="1"/>
</dbReference>
<dbReference type="Gene3D" id="3.30.710.10">
    <property type="entry name" value="Potassium Channel Kv1.1, Chain A"/>
    <property type="match status" value="1"/>
</dbReference>
<dbReference type="InterPro" id="IPR011333">
    <property type="entry name" value="SKP1/BTB/POZ_sf"/>
</dbReference>